<gene>
    <name evidence="1" type="ORF">RFN29_24630</name>
</gene>
<dbReference type="Proteomes" id="UP001271249">
    <property type="component" value="Unassembled WGS sequence"/>
</dbReference>
<keyword evidence="2" id="KW-1185">Reference proteome</keyword>
<dbReference type="RefSeq" id="WP_320228553.1">
    <property type="nucleotide sequence ID" value="NZ_JAVIJC010000030.1"/>
</dbReference>
<dbReference type="Pfam" id="PF13899">
    <property type="entry name" value="Thioredoxin_7"/>
    <property type="match status" value="1"/>
</dbReference>
<organism evidence="1 2">
    <name type="scientific">Mesorhizobium captivum</name>
    <dbReference type="NCBI Taxonomy" id="3072319"/>
    <lineage>
        <taxon>Bacteria</taxon>
        <taxon>Pseudomonadati</taxon>
        <taxon>Pseudomonadota</taxon>
        <taxon>Alphaproteobacteria</taxon>
        <taxon>Hyphomicrobiales</taxon>
        <taxon>Phyllobacteriaceae</taxon>
        <taxon>Mesorhizobium</taxon>
    </lineage>
</organism>
<dbReference type="SUPFAM" id="SSF52833">
    <property type="entry name" value="Thioredoxin-like"/>
    <property type="match status" value="1"/>
</dbReference>
<dbReference type="InterPro" id="IPR036509">
    <property type="entry name" value="Met_Sox_Rdtase_MsrA_sf"/>
</dbReference>
<evidence type="ECO:0000313" key="1">
    <source>
        <dbReference type="EMBL" id="MDX8494757.1"/>
    </source>
</evidence>
<dbReference type="SUPFAM" id="SSF55068">
    <property type="entry name" value="Peptide methionine sulfoxide reductase"/>
    <property type="match status" value="1"/>
</dbReference>
<accession>A0ABU4Z6A7</accession>
<sequence length="314" mass="35358">MIAMQKNEISYREHRELGEVAWLRDHDRGLALAGEQGKPVLLLFQEVPGCSTCARFGQDVLTHPLMVELIADRFVPVAVFNNHSGADAKVLRRYDEPPWNNPVVRFLGPDGAELLPRLADRYDGLGLHEKITAVLEMLGDDVPGYFRLLERDLLIEYGLSKRVTYTTPCFWSGETSLAQHPAVITTDAGWVDGEEVVQVHVDPHEVSRPDLDAYARAEGFNPTESGGFELDREPQFYLRKSPARHLPLTPAQRTRINLAVPYRGRLADLLSPQQSAWLVDPKLQQSSGDDTYRRDIRQSWPALMAQLGLIGKEK</sequence>
<reference evidence="1 2" key="1">
    <citation type="submission" date="2023-08" db="EMBL/GenBank/DDBJ databases">
        <title>Implementing the SeqCode for naming new Mesorhizobium species isolated from Vachellia karroo root nodules.</title>
        <authorList>
            <person name="Van Lill M."/>
        </authorList>
    </citation>
    <scope>NUCLEOTIDE SEQUENCE [LARGE SCALE GENOMIC DNA]</scope>
    <source>
        <strain evidence="1 2">VK22B</strain>
    </source>
</reference>
<proteinExistence type="predicted"/>
<comment type="caution">
    <text evidence="1">The sequence shown here is derived from an EMBL/GenBank/DDBJ whole genome shotgun (WGS) entry which is preliminary data.</text>
</comment>
<dbReference type="InterPro" id="IPR036249">
    <property type="entry name" value="Thioredoxin-like_sf"/>
</dbReference>
<dbReference type="Gene3D" id="3.40.30.10">
    <property type="entry name" value="Glutaredoxin"/>
    <property type="match status" value="1"/>
</dbReference>
<evidence type="ECO:0000313" key="2">
    <source>
        <dbReference type="Proteomes" id="UP001271249"/>
    </source>
</evidence>
<name>A0ABU4Z6A7_9HYPH</name>
<dbReference type="EMBL" id="JAVIJC010000030">
    <property type="protein sequence ID" value="MDX8494757.1"/>
    <property type="molecule type" value="Genomic_DNA"/>
</dbReference>
<protein>
    <submittedName>
        <fullName evidence="1">VPGUxxT family thioredoxin-like (Seleno)protein, type 2</fullName>
    </submittedName>
</protein>
<dbReference type="NCBIfam" id="NF041383">
    <property type="entry name" value="Trx_VPGUxxT_two"/>
    <property type="match status" value="1"/>
</dbReference>